<proteinExistence type="predicted"/>
<name>A0A101UU21_9ACTN</name>
<evidence type="ECO:0000256" key="1">
    <source>
        <dbReference type="SAM" id="MobiDB-lite"/>
    </source>
</evidence>
<organism evidence="2 3">
    <name type="scientific">Streptomyces dysideae</name>
    <dbReference type="NCBI Taxonomy" id="909626"/>
    <lineage>
        <taxon>Bacteria</taxon>
        <taxon>Bacillati</taxon>
        <taxon>Actinomycetota</taxon>
        <taxon>Actinomycetes</taxon>
        <taxon>Kitasatosporales</taxon>
        <taxon>Streptomycetaceae</taxon>
        <taxon>Streptomyces</taxon>
    </lineage>
</organism>
<reference evidence="2 3" key="1">
    <citation type="submission" date="2015-10" db="EMBL/GenBank/DDBJ databases">
        <title>Draft genome sequence of Streptomyces sp. RV15, isolated from a marine sponge.</title>
        <authorList>
            <person name="Ruckert C."/>
            <person name="Abdelmohsen U.R."/>
            <person name="Winkler A."/>
            <person name="Hentschel U."/>
            <person name="Kalinowski J."/>
            <person name="Kampfer P."/>
            <person name="Glaeser S."/>
        </authorList>
    </citation>
    <scope>NUCLEOTIDE SEQUENCE [LARGE SCALE GENOMIC DNA]</scope>
    <source>
        <strain evidence="2 3">RV15</strain>
    </source>
</reference>
<feature type="compositionally biased region" description="Low complexity" evidence="1">
    <location>
        <begin position="122"/>
        <end position="131"/>
    </location>
</feature>
<gene>
    <name evidence="2" type="ORF">AQJ91_34175</name>
</gene>
<evidence type="ECO:0000313" key="3">
    <source>
        <dbReference type="Proteomes" id="UP000053260"/>
    </source>
</evidence>
<evidence type="ECO:0000313" key="2">
    <source>
        <dbReference type="EMBL" id="KUO16811.1"/>
    </source>
</evidence>
<dbReference type="AlphaFoldDB" id="A0A101UU21"/>
<sequence length="150" mass="16014">MGKGAQSMPLEVQHLKRALLREFQDRISMEDFEQRDPTERETALLSRPVSAKAARILADCTSDEAAAWVIDGWDDFGIDCVAFSASGSELWLIQAKWKDTGTAGFDDGGGTQAGTRTEEARTTATSTTSTSGCSCSRIACTASSGSLPAR</sequence>
<comment type="caution">
    <text evidence="2">The sequence shown here is derived from an EMBL/GenBank/DDBJ whole genome shotgun (WGS) entry which is preliminary data.</text>
</comment>
<dbReference type="Proteomes" id="UP000053260">
    <property type="component" value="Unassembled WGS sequence"/>
</dbReference>
<feature type="region of interest" description="Disordered" evidence="1">
    <location>
        <begin position="104"/>
        <end position="131"/>
    </location>
</feature>
<accession>A0A101UU21</accession>
<dbReference type="STRING" id="909626.AQJ91_34175"/>
<dbReference type="EMBL" id="LMXB01000083">
    <property type="protein sequence ID" value="KUO16811.1"/>
    <property type="molecule type" value="Genomic_DNA"/>
</dbReference>
<keyword evidence="3" id="KW-1185">Reference proteome</keyword>
<protein>
    <submittedName>
        <fullName evidence="2">Uncharacterized protein</fullName>
    </submittedName>
</protein>